<gene>
    <name evidence="10" type="ORF">DM860_007340</name>
</gene>
<sequence length="452" mass="47930">MMNINNKDEPNTAPKHDQWYNLKLGSSFKEQHPSSKFCTLRYEFKPASINKSLPGKLHKTKDNRVTVEFQNSQPGKPKVCFEGSSEDYKENDAVLFFDGESFRLERLHRAVKRLKHVRLRGESATGSAPASVSVAAETSSPPVKVPAFQSHSNTVRAPPFEVELIEVGDIQGSDMRLKNDTTADYPSHAYQPNMLSDYPSSHANQADMPPGYSYSHANPADMPPGYSYSNANQADMPPGYSYSHASHPNVSPGYPSSHANQANMPPGYPSSHADQLNMAPGYPSSHADLPTMSPGYPSSHANPPNMSPGYPSSHFSHPNSSPDAKSDDLDEQLDIMNDDEVEGDAAANGGGGGDIAVNEIDINKPHQNETDGEEFADVVGSDEEENGLNAGEALGGQANGGGGDEHHTSSSSSSSGSDSSGSSDSSSSSSGSDSASSSSDSDTSGDEAAISI</sequence>
<dbReference type="GO" id="GO:0006368">
    <property type="term" value="P:transcription elongation by RNA polymerase II"/>
    <property type="evidence" value="ECO:0007669"/>
    <property type="project" value="InterPro"/>
</dbReference>
<accession>A0A328E7L4</accession>
<keyword evidence="5" id="KW-0010">Activator</keyword>
<dbReference type="Pfam" id="PF09816">
    <property type="entry name" value="EAF"/>
    <property type="match status" value="1"/>
</dbReference>
<dbReference type="InterPro" id="IPR027093">
    <property type="entry name" value="EAF_fam"/>
</dbReference>
<feature type="region of interest" description="Disordered" evidence="8">
    <location>
        <begin position="237"/>
        <end position="452"/>
    </location>
</feature>
<dbReference type="GO" id="GO:0003711">
    <property type="term" value="F:transcription elongation factor activity"/>
    <property type="evidence" value="ECO:0007669"/>
    <property type="project" value="TreeGrafter"/>
</dbReference>
<feature type="compositionally biased region" description="Gly residues" evidence="8">
    <location>
        <begin position="393"/>
        <end position="402"/>
    </location>
</feature>
<feature type="domain" description="Transcription elongation factor Eaf N-terminal" evidence="9">
    <location>
        <begin position="20"/>
        <end position="118"/>
    </location>
</feature>
<comment type="caution">
    <text evidence="10">The sequence shown here is derived from an EMBL/GenBank/DDBJ whole genome shotgun (WGS) entry which is preliminary data.</text>
</comment>
<comment type="similarity">
    <text evidence="2">Belongs to the EAF family.</text>
</comment>
<evidence type="ECO:0000256" key="6">
    <source>
        <dbReference type="ARBA" id="ARBA00023163"/>
    </source>
</evidence>
<organism evidence="10 11">
    <name type="scientific">Cuscuta australis</name>
    <dbReference type="NCBI Taxonomy" id="267555"/>
    <lineage>
        <taxon>Eukaryota</taxon>
        <taxon>Viridiplantae</taxon>
        <taxon>Streptophyta</taxon>
        <taxon>Embryophyta</taxon>
        <taxon>Tracheophyta</taxon>
        <taxon>Spermatophyta</taxon>
        <taxon>Magnoliopsida</taxon>
        <taxon>eudicotyledons</taxon>
        <taxon>Gunneridae</taxon>
        <taxon>Pentapetalae</taxon>
        <taxon>asterids</taxon>
        <taxon>lamiids</taxon>
        <taxon>Solanales</taxon>
        <taxon>Convolvulaceae</taxon>
        <taxon>Cuscuteae</taxon>
        <taxon>Cuscuta</taxon>
        <taxon>Cuscuta subgen. Grammica</taxon>
        <taxon>Cuscuta sect. Cleistogrammica</taxon>
    </lineage>
</organism>
<dbReference type="EMBL" id="NQVE01000034">
    <property type="protein sequence ID" value="RAL52483.1"/>
    <property type="molecule type" value="Genomic_DNA"/>
</dbReference>
<keyword evidence="7" id="KW-0539">Nucleus</keyword>
<feature type="compositionally biased region" description="Low complexity" evidence="8">
    <location>
        <begin position="311"/>
        <end position="322"/>
    </location>
</feature>
<keyword evidence="3" id="KW-0597">Phosphoprotein</keyword>
<evidence type="ECO:0000256" key="8">
    <source>
        <dbReference type="SAM" id="MobiDB-lite"/>
    </source>
</evidence>
<dbReference type="Proteomes" id="UP000249390">
    <property type="component" value="Unassembled WGS sequence"/>
</dbReference>
<comment type="subcellular location">
    <subcellularLocation>
        <location evidence="1">Nucleus</location>
    </subcellularLocation>
</comment>
<dbReference type="AlphaFoldDB" id="A0A328E7L4"/>
<evidence type="ECO:0000256" key="4">
    <source>
        <dbReference type="ARBA" id="ARBA00023015"/>
    </source>
</evidence>
<evidence type="ECO:0000256" key="5">
    <source>
        <dbReference type="ARBA" id="ARBA00023159"/>
    </source>
</evidence>
<evidence type="ECO:0000256" key="3">
    <source>
        <dbReference type="ARBA" id="ARBA00022553"/>
    </source>
</evidence>
<name>A0A328E7L4_9ASTE</name>
<feature type="region of interest" description="Disordered" evidence="8">
    <location>
        <begin position="175"/>
        <end position="216"/>
    </location>
</feature>
<proteinExistence type="inferred from homology"/>
<evidence type="ECO:0000256" key="7">
    <source>
        <dbReference type="ARBA" id="ARBA00023242"/>
    </source>
</evidence>
<protein>
    <recommendedName>
        <fullName evidence="9">Transcription elongation factor Eaf N-terminal domain-containing protein</fullName>
    </recommendedName>
</protein>
<feature type="compositionally biased region" description="Acidic residues" evidence="8">
    <location>
        <begin position="328"/>
        <end position="343"/>
    </location>
</feature>
<reference evidence="10 11" key="1">
    <citation type="submission" date="2018-06" db="EMBL/GenBank/DDBJ databases">
        <title>The Genome of Cuscuta australis (Dodder) Provides Insight into the Evolution of Plant Parasitism.</title>
        <authorList>
            <person name="Liu H."/>
        </authorList>
    </citation>
    <scope>NUCLEOTIDE SEQUENCE [LARGE SCALE GENOMIC DNA]</scope>
    <source>
        <strain evidence="11">cv. Yunnan</strain>
        <tissue evidence="10">Vines</tissue>
    </source>
</reference>
<keyword evidence="11" id="KW-1185">Reference proteome</keyword>
<evidence type="ECO:0000313" key="11">
    <source>
        <dbReference type="Proteomes" id="UP000249390"/>
    </source>
</evidence>
<evidence type="ECO:0000256" key="1">
    <source>
        <dbReference type="ARBA" id="ARBA00004123"/>
    </source>
</evidence>
<dbReference type="PANTHER" id="PTHR15970">
    <property type="entry name" value="ELL-ASSOCIATED FACTOR EAF"/>
    <property type="match status" value="1"/>
</dbReference>
<dbReference type="InterPro" id="IPR019194">
    <property type="entry name" value="Tscrpt_elong_fac_Eaf_N"/>
</dbReference>
<feature type="compositionally biased region" description="Acidic residues" evidence="8">
    <location>
        <begin position="370"/>
        <end position="386"/>
    </location>
</feature>
<evidence type="ECO:0000256" key="2">
    <source>
        <dbReference type="ARBA" id="ARBA00007798"/>
    </source>
</evidence>
<dbReference type="GO" id="GO:0032783">
    <property type="term" value="C:super elongation complex"/>
    <property type="evidence" value="ECO:0007669"/>
    <property type="project" value="InterPro"/>
</dbReference>
<keyword evidence="4" id="KW-0805">Transcription regulation</keyword>
<feature type="compositionally biased region" description="Low complexity" evidence="8">
    <location>
        <begin position="409"/>
        <end position="452"/>
    </location>
</feature>
<evidence type="ECO:0000259" key="9">
    <source>
        <dbReference type="Pfam" id="PF09816"/>
    </source>
</evidence>
<dbReference type="PANTHER" id="PTHR15970:SF2">
    <property type="entry name" value="ELL-ASSOCIATED FACTOR EAF"/>
    <property type="match status" value="1"/>
</dbReference>
<keyword evidence="6" id="KW-0804">Transcription</keyword>
<evidence type="ECO:0000313" key="10">
    <source>
        <dbReference type="EMBL" id="RAL52483.1"/>
    </source>
</evidence>